<feature type="transmembrane region" description="Helical" evidence="7">
    <location>
        <begin position="60"/>
        <end position="80"/>
    </location>
</feature>
<dbReference type="Pfam" id="PF03600">
    <property type="entry name" value="CitMHS"/>
    <property type="match status" value="1"/>
</dbReference>
<dbReference type="Proteomes" id="UP001265259">
    <property type="component" value="Unassembled WGS sequence"/>
</dbReference>
<reference evidence="9 10" key="1">
    <citation type="submission" date="2023-09" db="EMBL/GenBank/DDBJ databases">
        <authorList>
            <person name="Rey-Velasco X."/>
        </authorList>
    </citation>
    <scope>NUCLEOTIDE SEQUENCE [LARGE SCALE GENOMIC DNA]</scope>
    <source>
        <strain evidence="9 10">F158</strain>
    </source>
</reference>
<evidence type="ECO:0000313" key="9">
    <source>
        <dbReference type="EMBL" id="MDT0681126.1"/>
    </source>
</evidence>
<feature type="transmembrane region" description="Helical" evidence="7">
    <location>
        <begin position="182"/>
        <end position="205"/>
    </location>
</feature>
<evidence type="ECO:0000256" key="2">
    <source>
        <dbReference type="ARBA" id="ARBA00022448"/>
    </source>
</evidence>
<feature type="transmembrane region" description="Helical" evidence="7">
    <location>
        <begin position="576"/>
        <end position="598"/>
    </location>
</feature>
<keyword evidence="10" id="KW-1185">Reference proteome</keyword>
<feature type="transmembrane region" description="Helical" evidence="7">
    <location>
        <begin position="483"/>
        <end position="503"/>
    </location>
</feature>
<dbReference type="PROSITE" id="PS01271">
    <property type="entry name" value="NA_SULFATE"/>
    <property type="match status" value="1"/>
</dbReference>
<keyword evidence="2" id="KW-0813">Transport</keyword>
<feature type="domain" description="RCK C-terminal" evidence="8">
    <location>
        <begin position="216"/>
        <end position="300"/>
    </location>
</feature>
<dbReference type="InterPro" id="IPR031312">
    <property type="entry name" value="Na/sul_symport_CS"/>
</dbReference>
<evidence type="ECO:0000259" key="8">
    <source>
        <dbReference type="PROSITE" id="PS51202"/>
    </source>
</evidence>
<feature type="transmembrane region" description="Helical" evidence="7">
    <location>
        <begin position="538"/>
        <end position="556"/>
    </location>
</feature>
<dbReference type="InterPro" id="IPR004680">
    <property type="entry name" value="Cit_transptr-like_dom"/>
</dbReference>
<dbReference type="PANTHER" id="PTHR43652">
    <property type="entry name" value="BASIC AMINO ACID ANTIPORTER YFCC-RELATED"/>
    <property type="match status" value="1"/>
</dbReference>
<evidence type="ECO:0000256" key="3">
    <source>
        <dbReference type="ARBA" id="ARBA00022692"/>
    </source>
</evidence>
<feature type="transmembrane region" description="Helical" evidence="7">
    <location>
        <begin position="515"/>
        <end position="533"/>
    </location>
</feature>
<feature type="transmembrane region" description="Helical" evidence="7">
    <location>
        <begin position="37"/>
        <end position="54"/>
    </location>
</feature>
<feature type="transmembrane region" description="Helical" evidence="7">
    <location>
        <begin position="12"/>
        <end position="30"/>
    </location>
</feature>
<evidence type="ECO:0000313" key="10">
    <source>
        <dbReference type="Proteomes" id="UP001265259"/>
    </source>
</evidence>
<dbReference type="InterPro" id="IPR036721">
    <property type="entry name" value="RCK_C_sf"/>
</dbReference>
<protein>
    <submittedName>
        <fullName evidence="9">SLC13 family permease</fullName>
    </submittedName>
</protein>
<feature type="domain" description="RCK C-terminal" evidence="8">
    <location>
        <begin position="305"/>
        <end position="390"/>
    </location>
</feature>
<evidence type="ECO:0000256" key="7">
    <source>
        <dbReference type="SAM" id="Phobius"/>
    </source>
</evidence>
<proteinExistence type="predicted"/>
<comment type="caution">
    <text evidence="9">The sequence shown here is derived from an EMBL/GenBank/DDBJ whole genome shotgun (WGS) entry which is preliminary data.</text>
</comment>
<accession>A0ABU3DBP4</accession>
<keyword evidence="3 7" id="KW-0812">Transmembrane</keyword>
<dbReference type="InterPro" id="IPR051679">
    <property type="entry name" value="DASS-Related_Transporters"/>
</dbReference>
<dbReference type="InterPro" id="IPR006037">
    <property type="entry name" value="RCK_C"/>
</dbReference>
<dbReference type="Gene3D" id="3.30.70.1450">
    <property type="entry name" value="Regulator of K+ conductance, C-terminal domain"/>
    <property type="match status" value="1"/>
</dbReference>
<dbReference type="PANTHER" id="PTHR43652:SF2">
    <property type="entry name" value="BASIC AMINO ACID ANTIPORTER YFCC-RELATED"/>
    <property type="match status" value="1"/>
</dbReference>
<feature type="transmembrane region" description="Helical" evidence="7">
    <location>
        <begin position="408"/>
        <end position="441"/>
    </location>
</feature>
<keyword evidence="4" id="KW-0677">Repeat</keyword>
<keyword evidence="5 7" id="KW-1133">Transmembrane helix</keyword>
<feature type="transmembrane region" description="Helical" evidence="7">
    <location>
        <begin position="453"/>
        <end position="471"/>
    </location>
</feature>
<dbReference type="EMBL" id="JAVRHL010000001">
    <property type="protein sequence ID" value="MDT0681126.1"/>
    <property type="molecule type" value="Genomic_DNA"/>
</dbReference>
<feature type="transmembrane region" description="Helical" evidence="7">
    <location>
        <begin position="149"/>
        <end position="170"/>
    </location>
</feature>
<evidence type="ECO:0000256" key="5">
    <source>
        <dbReference type="ARBA" id="ARBA00022989"/>
    </source>
</evidence>
<evidence type="ECO:0000256" key="1">
    <source>
        <dbReference type="ARBA" id="ARBA00004141"/>
    </source>
</evidence>
<keyword evidence="6 7" id="KW-0472">Membrane</keyword>
<gene>
    <name evidence="9" type="ORF">RM543_00395</name>
</gene>
<dbReference type="RefSeq" id="WP_311688561.1">
    <property type="nucleotide sequence ID" value="NZ_JAVRHL010000001.1"/>
</dbReference>
<dbReference type="SUPFAM" id="SSF116726">
    <property type="entry name" value="TrkA C-terminal domain-like"/>
    <property type="match status" value="2"/>
</dbReference>
<evidence type="ECO:0000256" key="6">
    <source>
        <dbReference type="ARBA" id="ARBA00023136"/>
    </source>
</evidence>
<dbReference type="PROSITE" id="PS51202">
    <property type="entry name" value="RCK_C"/>
    <property type="match status" value="2"/>
</dbReference>
<organism evidence="9 10">
    <name type="scientific">Tropicimonas omnivorans</name>
    <dbReference type="NCBI Taxonomy" id="3075590"/>
    <lineage>
        <taxon>Bacteria</taxon>
        <taxon>Pseudomonadati</taxon>
        <taxon>Pseudomonadota</taxon>
        <taxon>Alphaproteobacteria</taxon>
        <taxon>Rhodobacterales</taxon>
        <taxon>Roseobacteraceae</taxon>
        <taxon>Tropicimonas</taxon>
    </lineage>
</organism>
<name>A0ABU3DBP4_9RHOB</name>
<evidence type="ECO:0000256" key="4">
    <source>
        <dbReference type="ARBA" id="ARBA00022737"/>
    </source>
</evidence>
<sequence>MLDFLQTILNVHADLVSLGLLVVLFAAFIWERYPPDVTAAAAAAVFITIGYVSADDAMAVFSNSAPITIAAMFVLSGALVRTGLLDALANIVISRAGTRPILATAGFLSATIVASAFVNNTPVVLVLIPVAIRLATNLGIAPTKLLIPLSYAAILGGTLTLIGTSTNLLVDGIAREVGMEPLSIFAIAPVGIVTAIAGTLVMVFIGGRLLPDRAGTGASAMPEETEFLSEVHIIDGSPLIGILLGQAKPFQPKNVRVTGVRRGKTTERTNLEERELRKGDAVIVRASTSELLTLSETQGLRVGFRGLGRPERSEDLMTAEAILTPLRTKTRPRLADIAIESRLGIRILGAHRHQHIPGPDLLTLRLRPSDKLLLQGPPDAFERLGQSGDMVSITTPAGRAYRRKQAPLALLALGAVVILAALGVMPIGLLALIAVAGILVMRCIDSDEAWGSIDASILVLIFSMLIVGAGLETTGAVETLVGWLMPLMQGLSPFMTLVVVYFVASVLTETVTNNAVAVILTPLVISLAAGLGLDPRPFVIAVMFAASASFATPIGYQTNTLVYGAGGYRFTDFLRIGVPMNIIVGFASLLAISIFFPLQPG</sequence>
<comment type="subcellular location">
    <subcellularLocation>
        <location evidence="1">Membrane</location>
        <topology evidence="1">Multi-pass membrane protein</topology>
    </subcellularLocation>
</comment>